<feature type="chain" id="PRO_5046951218" description="Small secreted hydrophilic protein" evidence="2">
    <location>
        <begin position="27"/>
        <end position="73"/>
    </location>
</feature>
<dbReference type="EMBL" id="JBHTIW010000015">
    <property type="protein sequence ID" value="MFD0921809.1"/>
    <property type="molecule type" value="Genomic_DNA"/>
</dbReference>
<accession>A0ABW3FYR1</accession>
<feature type="signal peptide" evidence="2">
    <location>
        <begin position="1"/>
        <end position="26"/>
    </location>
</feature>
<evidence type="ECO:0000256" key="2">
    <source>
        <dbReference type="SAM" id="SignalP"/>
    </source>
</evidence>
<keyword evidence="4" id="KW-1185">Reference proteome</keyword>
<dbReference type="RefSeq" id="WP_345601589.1">
    <property type="nucleotide sequence ID" value="NZ_BAABLT010000040.1"/>
</dbReference>
<protein>
    <recommendedName>
        <fullName evidence="5">Small secreted hydrophilic protein</fullName>
    </recommendedName>
</protein>
<evidence type="ECO:0000313" key="4">
    <source>
        <dbReference type="Proteomes" id="UP001597018"/>
    </source>
</evidence>
<sequence>MKSVPKTVLLLAALALPIAAVLVSYAVTDGPRTPDVPDKVEVGSKPGPPPSAAVSKSTGELPPPTPDDDDDDD</sequence>
<evidence type="ECO:0000313" key="3">
    <source>
        <dbReference type="EMBL" id="MFD0921809.1"/>
    </source>
</evidence>
<dbReference type="Proteomes" id="UP001597018">
    <property type="component" value="Unassembled WGS sequence"/>
</dbReference>
<proteinExistence type="predicted"/>
<keyword evidence="2" id="KW-0732">Signal</keyword>
<gene>
    <name evidence="3" type="ORF">ACFQ16_18860</name>
</gene>
<comment type="caution">
    <text evidence="3">The sequence shown here is derived from an EMBL/GenBank/DDBJ whole genome shotgun (WGS) entry which is preliminary data.</text>
</comment>
<name>A0ABW3FYR1_9PSEU</name>
<organism evidence="3 4">
    <name type="scientific">Saccharopolyspora rosea</name>
    <dbReference type="NCBI Taxonomy" id="524884"/>
    <lineage>
        <taxon>Bacteria</taxon>
        <taxon>Bacillati</taxon>
        <taxon>Actinomycetota</taxon>
        <taxon>Actinomycetes</taxon>
        <taxon>Pseudonocardiales</taxon>
        <taxon>Pseudonocardiaceae</taxon>
        <taxon>Saccharopolyspora</taxon>
    </lineage>
</organism>
<evidence type="ECO:0008006" key="5">
    <source>
        <dbReference type="Google" id="ProtNLM"/>
    </source>
</evidence>
<feature type="region of interest" description="Disordered" evidence="1">
    <location>
        <begin position="29"/>
        <end position="73"/>
    </location>
</feature>
<evidence type="ECO:0000256" key="1">
    <source>
        <dbReference type="SAM" id="MobiDB-lite"/>
    </source>
</evidence>
<reference evidence="4" key="1">
    <citation type="journal article" date="2019" name="Int. J. Syst. Evol. Microbiol.">
        <title>The Global Catalogue of Microorganisms (GCM) 10K type strain sequencing project: providing services to taxonomists for standard genome sequencing and annotation.</title>
        <authorList>
            <consortium name="The Broad Institute Genomics Platform"/>
            <consortium name="The Broad Institute Genome Sequencing Center for Infectious Disease"/>
            <person name="Wu L."/>
            <person name="Ma J."/>
        </authorList>
    </citation>
    <scope>NUCLEOTIDE SEQUENCE [LARGE SCALE GENOMIC DNA]</scope>
    <source>
        <strain evidence="4">CCUG 56401</strain>
    </source>
</reference>